<name>T1CAD9_9ZZZZ</name>
<dbReference type="Gene3D" id="1.10.268.10">
    <property type="entry name" value="Topoisomerase, domain 3"/>
    <property type="match status" value="1"/>
</dbReference>
<dbReference type="GO" id="GO:0003677">
    <property type="term" value="F:DNA binding"/>
    <property type="evidence" value="ECO:0007669"/>
    <property type="project" value="InterPro"/>
</dbReference>
<protein>
    <submittedName>
        <fullName evidence="1">Protein containing DNA topoisomerase, type IIA, subunit A or</fullName>
        <ecNumber evidence="1">5.99.1.-</ecNumber>
    </submittedName>
</protein>
<dbReference type="AlphaFoldDB" id="T1CAD9"/>
<dbReference type="InterPro" id="IPR013760">
    <property type="entry name" value="Topo_IIA-like_dom_sf"/>
</dbReference>
<feature type="non-terminal residue" evidence="1">
    <location>
        <position position="75"/>
    </location>
</feature>
<sequence>MFDLAKARERAHILEGLTVALANIDEVIALIKACTSIAEARAELTARPWRPGAVMGLLERAGGVSTRPPETAGGL</sequence>
<dbReference type="SUPFAM" id="SSF56719">
    <property type="entry name" value="Type II DNA topoisomerase"/>
    <property type="match status" value="1"/>
</dbReference>
<organism evidence="1">
    <name type="scientific">mine drainage metagenome</name>
    <dbReference type="NCBI Taxonomy" id="410659"/>
    <lineage>
        <taxon>unclassified sequences</taxon>
        <taxon>metagenomes</taxon>
        <taxon>ecological metagenomes</taxon>
    </lineage>
</organism>
<dbReference type="EC" id="5.99.1.-" evidence="1"/>
<evidence type="ECO:0000313" key="1">
    <source>
        <dbReference type="EMBL" id="EQD63460.1"/>
    </source>
</evidence>
<reference evidence="1" key="1">
    <citation type="submission" date="2013-08" db="EMBL/GenBank/DDBJ databases">
        <authorList>
            <person name="Mendez C."/>
            <person name="Richter M."/>
            <person name="Ferrer M."/>
            <person name="Sanchez J."/>
        </authorList>
    </citation>
    <scope>NUCLEOTIDE SEQUENCE</scope>
</reference>
<dbReference type="InterPro" id="IPR013757">
    <property type="entry name" value="Topo_IIA_A_a_sf"/>
</dbReference>
<keyword evidence="1" id="KW-0413">Isomerase</keyword>
<gene>
    <name evidence="1" type="ORF">B1B_07034</name>
</gene>
<dbReference type="GO" id="GO:0003918">
    <property type="term" value="F:DNA topoisomerase type II (double strand cut, ATP-hydrolyzing) activity"/>
    <property type="evidence" value="ECO:0007669"/>
    <property type="project" value="InterPro"/>
</dbReference>
<comment type="caution">
    <text evidence="1">The sequence shown here is derived from an EMBL/GenBank/DDBJ whole genome shotgun (WGS) entry which is preliminary data.</text>
</comment>
<dbReference type="GO" id="GO:0005524">
    <property type="term" value="F:ATP binding"/>
    <property type="evidence" value="ECO:0007669"/>
    <property type="project" value="InterPro"/>
</dbReference>
<proteinExistence type="predicted"/>
<reference evidence="1" key="2">
    <citation type="journal article" date="2014" name="ISME J.">
        <title>Microbial stratification in low pH oxic and suboxic macroscopic growths along an acid mine drainage.</title>
        <authorList>
            <person name="Mendez-Garcia C."/>
            <person name="Mesa V."/>
            <person name="Sprenger R.R."/>
            <person name="Richter M."/>
            <person name="Diez M.S."/>
            <person name="Solano J."/>
            <person name="Bargiela R."/>
            <person name="Golyshina O.V."/>
            <person name="Manteca A."/>
            <person name="Ramos J.L."/>
            <person name="Gallego J.R."/>
            <person name="Llorente I."/>
            <person name="Martins Dos Santos V.A."/>
            <person name="Jensen O.N."/>
            <person name="Pelaez A.I."/>
            <person name="Sanchez J."/>
            <person name="Ferrer M."/>
        </authorList>
    </citation>
    <scope>NUCLEOTIDE SEQUENCE</scope>
</reference>
<accession>T1CAD9</accession>
<dbReference type="EMBL" id="AUZY01004474">
    <property type="protein sequence ID" value="EQD63460.1"/>
    <property type="molecule type" value="Genomic_DNA"/>
</dbReference>